<dbReference type="EC" id="1.1.99.3" evidence="1"/>
<dbReference type="GO" id="GO:0033717">
    <property type="term" value="F:gluconate 2-dehydrogenase (acceptor) activity"/>
    <property type="evidence" value="ECO:0007669"/>
    <property type="project" value="UniProtKB-EC"/>
</dbReference>
<gene>
    <name evidence="1" type="ORF">NCTC13105_00874</name>
</gene>
<dbReference type="Gene3D" id="3.50.50.60">
    <property type="entry name" value="FAD/NAD(P)-binding domain"/>
    <property type="match status" value="1"/>
</dbReference>
<dbReference type="Proteomes" id="UP000254131">
    <property type="component" value="Unassembled WGS sequence"/>
</dbReference>
<evidence type="ECO:0000313" key="1">
    <source>
        <dbReference type="EMBL" id="SUW92435.1"/>
    </source>
</evidence>
<keyword evidence="1" id="KW-0560">Oxidoreductase</keyword>
<dbReference type="AlphaFoldDB" id="A0AAX2LZZ6"/>
<sequence length="122" mass="14116">MHLKGVGHQDTSDFLGAHDEYKYVNNAAMKQDLSKESICVRNNDNEIALPMRKNYAFDVGNNVGGAGVHWNGMSYRFLPYDFQIKSLTEEKYGKNKVSKEYTIQDWGVNYDEMEPYYDKAEK</sequence>
<proteinExistence type="predicted"/>
<protein>
    <submittedName>
        <fullName evidence="1">Gluconate 2-dehydrogenase alpha chain</fullName>
        <ecNumber evidence="1">1.1.99.3</ecNumber>
    </submittedName>
</protein>
<comment type="caution">
    <text evidence="1">The sequence shown here is derived from an EMBL/GenBank/DDBJ whole genome shotgun (WGS) entry which is preliminary data.</text>
</comment>
<accession>A0AAX2LZZ6</accession>
<dbReference type="InterPro" id="IPR036188">
    <property type="entry name" value="FAD/NAD-bd_sf"/>
</dbReference>
<reference evidence="1 2" key="1">
    <citation type="submission" date="2018-06" db="EMBL/GenBank/DDBJ databases">
        <authorList>
            <consortium name="Pathogen Informatics"/>
            <person name="Doyle S."/>
        </authorList>
    </citation>
    <scope>NUCLEOTIDE SEQUENCE [LARGE SCALE GENOMIC DNA]</scope>
    <source>
        <strain evidence="1 2">NCTC13105</strain>
    </source>
</reference>
<dbReference type="SUPFAM" id="SSF51905">
    <property type="entry name" value="FAD/NAD(P)-binding domain"/>
    <property type="match status" value="1"/>
</dbReference>
<dbReference type="EMBL" id="UFVB01000001">
    <property type="protein sequence ID" value="SUW92435.1"/>
    <property type="molecule type" value="Genomic_DNA"/>
</dbReference>
<name>A0AAX2LZZ6_CAMJU</name>
<evidence type="ECO:0000313" key="2">
    <source>
        <dbReference type="Proteomes" id="UP000254131"/>
    </source>
</evidence>
<organism evidence="1 2">
    <name type="scientific">Campylobacter jejuni</name>
    <dbReference type="NCBI Taxonomy" id="197"/>
    <lineage>
        <taxon>Bacteria</taxon>
        <taxon>Pseudomonadati</taxon>
        <taxon>Campylobacterota</taxon>
        <taxon>Epsilonproteobacteria</taxon>
        <taxon>Campylobacterales</taxon>
        <taxon>Campylobacteraceae</taxon>
        <taxon>Campylobacter</taxon>
    </lineage>
</organism>